<name>A0A9P1NWQ7_9CYAN</name>
<proteinExistence type="predicted"/>
<evidence type="ECO:0000313" key="1">
    <source>
        <dbReference type="EMBL" id="CDM92855.1"/>
    </source>
</evidence>
<dbReference type="AlphaFoldDB" id="A0A9P1NWQ7"/>
<organism evidence="1 2">
    <name type="scientific">Limnospira indica PCC 8005</name>
    <dbReference type="NCBI Taxonomy" id="376219"/>
    <lineage>
        <taxon>Bacteria</taxon>
        <taxon>Bacillati</taxon>
        <taxon>Cyanobacteriota</taxon>
        <taxon>Cyanophyceae</taxon>
        <taxon>Oscillatoriophycideae</taxon>
        <taxon>Oscillatoriales</taxon>
        <taxon>Sirenicapillariaceae</taxon>
        <taxon>Limnospira</taxon>
    </lineage>
</organism>
<accession>A0A9P1NWQ7</accession>
<keyword evidence="2" id="KW-1185">Reference proteome</keyword>
<evidence type="ECO:0000313" key="2">
    <source>
        <dbReference type="Proteomes" id="UP000032946"/>
    </source>
</evidence>
<dbReference type="Proteomes" id="UP000032946">
    <property type="component" value="Chromosome"/>
</dbReference>
<gene>
    <name evidence="1" type="ORF">ARTHRO_10528</name>
</gene>
<sequence>MVSIDKNDRFAPLVVLSDRDSTLNYGEPVSYCRGLTQR</sequence>
<dbReference type="EMBL" id="FO818640">
    <property type="protein sequence ID" value="CDM92855.1"/>
    <property type="molecule type" value="Genomic_DNA"/>
</dbReference>
<reference evidence="1 2" key="1">
    <citation type="submission" date="2014-02" db="EMBL/GenBank/DDBJ databases">
        <authorList>
            <person name="Genoscope - CEA"/>
        </authorList>
    </citation>
    <scope>NUCLEOTIDE SEQUENCE [LARGE SCALE GENOMIC DNA]</scope>
    <source>
        <strain evidence="1 2">PCC 8005</strain>
    </source>
</reference>
<protein>
    <submittedName>
        <fullName evidence="1">Uncharacterized protein</fullName>
    </submittedName>
</protein>